<protein>
    <submittedName>
        <fullName evidence="1">Uncharacterized protein</fullName>
    </submittedName>
</protein>
<dbReference type="EMBL" id="CM004474">
    <property type="protein sequence ID" value="OCT81570.1"/>
    <property type="molecule type" value="Genomic_DNA"/>
</dbReference>
<accession>A0A974CZK7</accession>
<dbReference type="Proteomes" id="UP000694892">
    <property type="component" value="Chromosome 5L"/>
</dbReference>
<evidence type="ECO:0000313" key="2">
    <source>
        <dbReference type="Proteomes" id="UP000694892"/>
    </source>
</evidence>
<dbReference type="AlphaFoldDB" id="A0A974CZK7"/>
<name>A0A974CZK7_XENLA</name>
<proteinExistence type="predicted"/>
<organism evidence="1 2">
    <name type="scientific">Xenopus laevis</name>
    <name type="common">African clawed frog</name>
    <dbReference type="NCBI Taxonomy" id="8355"/>
    <lineage>
        <taxon>Eukaryota</taxon>
        <taxon>Metazoa</taxon>
        <taxon>Chordata</taxon>
        <taxon>Craniata</taxon>
        <taxon>Vertebrata</taxon>
        <taxon>Euteleostomi</taxon>
        <taxon>Amphibia</taxon>
        <taxon>Batrachia</taxon>
        <taxon>Anura</taxon>
        <taxon>Pipoidea</taxon>
        <taxon>Pipidae</taxon>
        <taxon>Xenopodinae</taxon>
        <taxon>Xenopus</taxon>
        <taxon>Xenopus</taxon>
    </lineage>
</organism>
<sequence length="68" mass="8073">MVPLVTGASKELIDNMKNDLKIKTTFAKILIVWSDIVTHLSWKYPRDYRALEKSRLKMNWLFPFILHP</sequence>
<evidence type="ECO:0000313" key="1">
    <source>
        <dbReference type="EMBL" id="OCT81570.1"/>
    </source>
</evidence>
<reference evidence="2" key="1">
    <citation type="journal article" date="2016" name="Nature">
        <title>Genome evolution in the allotetraploid frog Xenopus laevis.</title>
        <authorList>
            <person name="Session A.M."/>
            <person name="Uno Y."/>
            <person name="Kwon T."/>
            <person name="Chapman J.A."/>
            <person name="Toyoda A."/>
            <person name="Takahashi S."/>
            <person name="Fukui A."/>
            <person name="Hikosaka A."/>
            <person name="Suzuki A."/>
            <person name="Kondo M."/>
            <person name="van Heeringen S.J."/>
            <person name="Quigley I."/>
            <person name="Heinz S."/>
            <person name="Ogino H."/>
            <person name="Ochi H."/>
            <person name="Hellsten U."/>
            <person name="Lyons J.B."/>
            <person name="Simakov O."/>
            <person name="Putnam N."/>
            <person name="Stites J."/>
            <person name="Kuroki Y."/>
            <person name="Tanaka T."/>
            <person name="Michiue T."/>
            <person name="Watanabe M."/>
            <person name="Bogdanovic O."/>
            <person name="Lister R."/>
            <person name="Georgiou G."/>
            <person name="Paranjpe S.S."/>
            <person name="van Kruijsbergen I."/>
            <person name="Shu S."/>
            <person name="Carlson J."/>
            <person name="Kinoshita T."/>
            <person name="Ohta Y."/>
            <person name="Mawaribuchi S."/>
            <person name="Jenkins J."/>
            <person name="Grimwood J."/>
            <person name="Schmutz J."/>
            <person name="Mitros T."/>
            <person name="Mozaffari S.V."/>
            <person name="Suzuki Y."/>
            <person name="Haramoto Y."/>
            <person name="Yamamoto T.S."/>
            <person name="Takagi C."/>
            <person name="Heald R."/>
            <person name="Miller K."/>
            <person name="Haudenschild C."/>
            <person name="Kitzman J."/>
            <person name="Nakayama T."/>
            <person name="Izutsu Y."/>
            <person name="Robert J."/>
            <person name="Fortriede J."/>
            <person name="Burns K."/>
            <person name="Lotay V."/>
            <person name="Karimi K."/>
            <person name="Yasuoka Y."/>
            <person name="Dichmann D.S."/>
            <person name="Flajnik M.F."/>
            <person name="Houston D.W."/>
            <person name="Shendure J."/>
            <person name="DuPasquier L."/>
            <person name="Vize P.D."/>
            <person name="Zorn A.M."/>
            <person name="Ito M."/>
            <person name="Marcotte E.M."/>
            <person name="Wallingford J.B."/>
            <person name="Ito Y."/>
            <person name="Asashima M."/>
            <person name="Ueno N."/>
            <person name="Matsuda Y."/>
            <person name="Veenstra G.J."/>
            <person name="Fujiyama A."/>
            <person name="Harland R.M."/>
            <person name="Taira M."/>
            <person name="Rokhsar D.S."/>
        </authorList>
    </citation>
    <scope>NUCLEOTIDE SEQUENCE [LARGE SCALE GENOMIC DNA]</scope>
    <source>
        <strain evidence="2">J</strain>
    </source>
</reference>
<gene>
    <name evidence="1" type="ORF">XELAEV_18028393mg</name>
</gene>